<protein>
    <recommendedName>
        <fullName evidence="1">UspA domain-containing protein</fullName>
    </recommendedName>
</protein>
<feature type="domain" description="UspA" evidence="1">
    <location>
        <begin position="39"/>
        <end position="92"/>
    </location>
</feature>
<evidence type="ECO:0000313" key="3">
    <source>
        <dbReference type="Proteomes" id="UP001187471"/>
    </source>
</evidence>
<gene>
    <name evidence="2" type="ORF">RJ640_013748</name>
</gene>
<evidence type="ECO:0000259" key="1">
    <source>
        <dbReference type="Pfam" id="PF00582"/>
    </source>
</evidence>
<dbReference type="AlphaFoldDB" id="A0AA88QQK0"/>
<proteinExistence type="predicted"/>
<dbReference type="Gene3D" id="3.40.50.620">
    <property type="entry name" value="HUPs"/>
    <property type="match status" value="1"/>
</dbReference>
<evidence type="ECO:0000313" key="2">
    <source>
        <dbReference type="EMBL" id="KAK2974433.1"/>
    </source>
</evidence>
<comment type="caution">
    <text evidence="2">The sequence shown here is derived from an EMBL/GenBank/DDBJ whole genome shotgun (WGS) entry which is preliminary data.</text>
</comment>
<accession>A0AA88QQK0</accession>
<dbReference type="InterPro" id="IPR014729">
    <property type="entry name" value="Rossmann-like_a/b/a_fold"/>
</dbReference>
<keyword evidence="3" id="KW-1185">Reference proteome</keyword>
<dbReference type="PANTHER" id="PTHR31964">
    <property type="entry name" value="ADENINE NUCLEOTIDE ALPHA HYDROLASES-LIKE SUPERFAMILY PROTEIN"/>
    <property type="match status" value="1"/>
</dbReference>
<dbReference type="Pfam" id="PF00582">
    <property type="entry name" value="Usp"/>
    <property type="match status" value="1"/>
</dbReference>
<name>A0AA88QQK0_9ASTE</name>
<sequence length="96" mass="10692">MPLIFSGISVNLGTGYLFSSDIMVTMERYRNGVAECVIDEAKKLYKELNNVKADTRIEHEDPRDVICEVAGRSGVDIVVMGSNGYSTNKRLIHINL</sequence>
<organism evidence="2 3">
    <name type="scientific">Escallonia rubra</name>
    <dbReference type="NCBI Taxonomy" id="112253"/>
    <lineage>
        <taxon>Eukaryota</taxon>
        <taxon>Viridiplantae</taxon>
        <taxon>Streptophyta</taxon>
        <taxon>Embryophyta</taxon>
        <taxon>Tracheophyta</taxon>
        <taxon>Spermatophyta</taxon>
        <taxon>Magnoliopsida</taxon>
        <taxon>eudicotyledons</taxon>
        <taxon>Gunneridae</taxon>
        <taxon>Pentapetalae</taxon>
        <taxon>asterids</taxon>
        <taxon>campanulids</taxon>
        <taxon>Escalloniales</taxon>
        <taxon>Escalloniaceae</taxon>
        <taxon>Escallonia</taxon>
    </lineage>
</organism>
<dbReference type="EMBL" id="JAVXUO010002319">
    <property type="protein sequence ID" value="KAK2974433.1"/>
    <property type="molecule type" value="Genomic_DNA"/>
</dbReference>
<dbReference type="SUPFAM" id="SSF52402">
    <property type="entry name" value="Adenine nucleotide alpha hydrolases-like"/>
    <property type="match status" value="1"/>
</dbReference>
<dbReference type="InterPro" id="IPR006016">
    <property type="entry name" value="UspA"/>
</dbReference>
<reference evidence="2" key="1">
    <citation type="submission" date="2022-12" db="EMBL/GenBank/DDBJ databases">
        <title>Draft genome assemblies for two species of Escallonia (Escalloniales).</title>
        <authorList>
            <person name="Chanderbali A."/>
            <person name="Dervinis C."/>
            <person name="Anghel I."/>
            <person name="Soltis D."/>
            <person name="Soltis P."/>
            <person name="Zapata F."/>
        </authorList>
    </citation>
    <scope>NUCLEOTIDE SEQUENCE</scope>
    <source>
        <strain evidence="2">UCBG92.1500</strain>
        <tissue evidence="2">Leaf</tissue>
    </source>
</reference>
<dbReference type="PANTHER" id="PTHR31964:SF125">
    <property type="entry name" value="OS05G0357525 PROTEIN"/>
    <property type="match status" value="1"/>
</dbReference>
<dbReference type="Proteomes" id="UP001187471">
    <property type="component" value="Unassembled WGS sequence"/>
</dbReference>